<evidence type="ECO:0000259" key="4">
    <source>
        <dbReference type="PROSITE" id="PS50206"/>
    </source>
</evidence>
<sequence length="385" mass="43202">MLKETTELGLAIMTPHELAQIVIHEEELFILDVRNADDFANWKIEGRNITTINIPYFDLLDGVEKALEQIPDHQKVLVVCAKEGSSQFVAEEIVAAGRGHIFYLQGGMKNWSEHLEPVKVGQLPDGGTITQFVRIGKGCLSYMLISRKEAIVVDAARMIEPYLTYAADHQVKIKHVLDTHLHADHISGGRELCEKTGASYWLPPKDADEVTYDYNRLTDSVDITINNGQVIIHPVYSPGHTIGSTSFLVNDQYLLTGDILFTASIGRPDLAGQAEDWARDLRNTLYHVYRDLTLDLTVLPAHFGQMTELDQEGKVLSTLGHLFSENPGLQIADEARFRSAVTENLPPQPNAYHDIRQTNMGRLLPDLEQQREMEMGPNRCAIHDK</sequence>
<reference evidence="5 6" key="1">
    <citation type="journal article" date="2014" name="Genome Announc.">
        <title>Draft Genome Sequence of Paenibacillus pini JCM 16418T, Isolated from the Rhizosphere of Pine Tree.</title>
        <authorList>
            <person name="Yuki M."/>
            <person name="Oshima K."/>
            <person name="Suda W."/>
            <person name="Oshida Y."/>
            <person name="Kitamura K."/>
            <person name="Iida Y."/>
            <person name="Hattori M."/>
            <person name="Ohkuma M."/>
        </authorList>
    </citation>
    <scope>NUCLEOTIDE SEQUENCE [LARGE SCALE GENOMIC DNA]</scope>
    <source>
        <strain evidence="5 6">JCM 16418</strain>
    </source>
</reference>
<dbReference type="PANTHER" id="PTHR43084:SF7">
    <property type="entry name" value="BETA-LACTAMASE DOMAIN PROTEIN"/>
    <property type="match status" value="1"/>
</dbReference>
<gene>
    <name evidence="5" type="ORF">JCM16418_1736</name>
</gene>
<dbReference type="GO" id="GO:0070813">
    <property type="term" value="P:hydrogen sulfide metabolic process"/>
    <property type="evidence" value="ECO:0007669"/>
    <property type="project" value="TreeGrafter"/>
</dbReference>
<comment type="function">
    <text evidence="2">Counteracts the endogenous Pycsar antiviral defense system. Phosphodiesterase that enables metal-dependent hydrolysis of host cyclic nucleotide Pycsar defense signals such as cCMP and cUMP.</text>
</comment>
<protein>
    <submittedName>
        <fullName evidence="5">Zn-dependent hydroxyacylglutathione hydrolase</fullName>
    </submittedName>
</protein>
<organism evidence="5 6">
    <name type="scientific">Paenibacillus pini JCM 16418</name>
    <dbReference type="NCBI Taxonomy" id="1236976"/>
    <lineage>
        <taxon>Bacteria</taxon>
        <taxon>Bacillati</taxon>
        <taxon>Bacillota</taxon>
        <taxon>Bacilli</taxon>
        <taxon>Bacillales</taxon>
        <taxon>Paenibacillaceae</taxon>
        <taxon>Paenibacillus</taxon>
    </lineage>
</organism>
<dbReference type="SUPFAM" id="SSF56281">
    <property type="entry name" value="Metallo-hydrolase/oxidoreductase"/>
    <property type="match status" value="1"/>
</dbReference>
<dbReference type="Proteomes" id="UP000019364">
    <property type="component" value="Unassembled WGS sequence"/>
</dbReference>
<dbReference type="SUPFAM" id="SSF52821">
    <property type="entry name" value="Rhodanese/Cell cycle control phosphatase"/>
    <property type="match status" value="1"/>
</dbReference>
<dbReference type="OrthoDB" id="9784009at2"/>
<comment type="catalytic activity">
    <reaction evidence="3">
        <text>3',5'-cyclic UMP + H2O = UMP + H(+)</text>
        <dbReference type="Rhea" id="RHEA:70575"/>
        <dbReference type="ChEBI" id="CHEBI:15377"/>
        <dbReference type="ChEBI" id="CHEBI:15378"/>
        <dbReference type="ChEBI" id="CHEBI:57865"/>
        <dbReference type="ChEBI" id="CHEBI:184387"/>
    </reaction>
    <physiologicalReaction direction="left-to-right" evidence="3">
        <dbReference type="Rhea" id="RHEA:70576"/>
    </physiologicalReaction>
</comment>
<dbReference type="CDD" id="cd07724">
    <property type="entry name" value="POD-like_MBL-fold"/>
    <property type="match status" value="1"/>
</dbReference>
<accession>W7YJB2</accession>
<dbReference type="Gene3D" id="3.40.250.10">
    <property type="entry name" value="Rhodanese-like domain"/>
    <property type="match status" value="1"/>
</dbReference>
<keyword evidence="6" id="KW-1185">Reference proteome</keyword>
<dbReference type="Pfam" id="PF00581">
    <property type="entry name" value="Rhodanese"/>
    <property type="match status" value="1"/>
</dbReference>
<dbReference type="InterPro" id="IPR001279">
    <property type="entry name" value="Metallo-B-lactamas"/>
</dbReference>
<evidence type="ECO:0000313" key="5">
    <source>
        <dbReference type="EMBL" id="GAF07708.1"/>
    </source>
</evidence>
<dbReference type="PANTHER" id="PTHR43084">
    <property type="entry name" value="PERSULFIDE DIOXYGENASE ETHE1"/>
    <property type="match status" value="1"/>
</dbReference>
<dbReference type="STRING" id="1236976.JCM16418_1736"/>
<dbReference type="EMBL" id="BAVZ01000004">
    <property type="protein sequence ID" value="GAF07708.1"/>
    <property type="molecule type" value="Genomic_DNA"/>
</dbReference>
<dbReference type="SMART" id="SM00450">
    <property type="entry name" value="RHOD"/>
    <property type="match status" value="1"/>
</dbReference>
<dbReference type="PROSITE" id="PS50206">
    <property type="entry name" value="RHODANESE_3"/>
    <property type="match status" value="1"/>
</dbReference>
<evidence type="ECO:0000256" key="1">
    <source>
        <dbReference type="ARBA" id="ARBA00034221"/>
    </source>
</evidence>
<proteinExistence type="predicted"/>
<dbReference type="InterPro" id="IPR051682">
    <property type="entry name" value="Mito_Persulfide_Diox"/>
</dbReference>
<dbReference type="AlphaFoldDB" id="W7YJB2"/>
<evidence type="ECO:0000256" key="2">
    <source>
        <dbReference type="ARBA" id="ARBA00034301"/>
    </source>
</evidence>
<dbReference type="GO" id="GO:0050313">
    <property type="term" value="F:sulfur dioxygenase activity"/>
    <property type="evidence" value="ECO:0007669"/>
    <property type="project" value="InterPro"/>
</dbReference>
<dbReference type="InterPro" id="IPR036866">
    <property type="entry name" value="RibonucZ/Hydroxyglut_hydro"/>
</dbReference>
<dbReference type="GO" id="GO:0006749">
    <property type="term" value="P:glutathione metabolic process"/>
    <property type="evidence" value="ECO:0007669"/>
    <property type="project" value="InterPro"/>
</dbReference>
<dbReference type="RefSeq" id="WP_036647413.1">
    <property type="nucleotide sequence ID" value="NZ_BAVZ01000004.1"/>
</dbReference>
<dbReference type="SMART" id="SM00849">
    <property type="entry name" value="Lactamase_B"/>
    <property type="match status" value="1"/>
</dbReference>
<evidence type="ECO:0000256" key="3">
    <source>
        <dbReference type="ARBA" id="ARBA00048505"/>
    </source>
</evidence>
<dbReference type="Pfam" id="PF00753">
    <property type="entry name" value="Lactamase_B"/>
    <property type="match status" value="1"/>
</dbReference>
<dbReference type="Gene3D" id="3.60.15.10">
    <property type="entry name" value="Ribonuclease Z/Hydroxyacylglutathione hydrolase-like"/>
    <property type="match status" value="1"/>
</dbReference>
<dbReference type="eggNOG" id="COG0607">
    <property type="taxonomic scope" value="Bacteria"/>
</dbReference>
<comment type="caution">
    <text evidence="5">The sequence shown here is derived from an EMBL/GenBank/DDBJ whole genome shotgun (WGS) entry which is preliminary data.</text>
</comment>
<feature type="domain" description="Rhodanese" evidence="4">
    <location>
        <begin position="24"/>
        <end position="120"/>
    </location>
</feature>
<dbReference type="FunFam" id="3.40.250.10:FF:000040">
    <property type="entry name" value="Zn-dependent hydroxyacylglutathione hydrolase"/>
    <property type="match status" value="1"/>
</dbReference>
<name>W7YJB2_9BACL</name>
<dbReference type="eggNOG" id="COG0491">
    <property type="taxonomic scope" value="Bacteria"/>
</dbReference>
<comment type="catalytic activity">
    <reaction evidence="1">
        <text>3',5'-cyclic CMP + H2O = CMP + H(+)</text>
        <dbReference type="Rhea" id="RHEA:72675"/>
        <dbReference type="ChEBI" id="CHEBI:15377"/>
        <dbReference type="ChEBI" id="CHEBI:15378"/>
        <dbReference type="ChEBI" id="CHEBI:58003"/>
        <dbReference type="ChEBI" id="CHEBI:60377"/>
    </reaction>
    <physiologicalReaction direction="left-to-right" evidence="1">
        <dbReference type="Rhea" id="RHEA:72676"/>
    </physiologicalReaction>
</comment>
<dbReference type="InterPro" id="IPR001763">
    <property type="entry name" value="Rhodanese-like_dom"/>
</dbReference>
<dbReference type="InterPro" id="IPR036873">
    <property type="entry name" value="Rhodanese-like_dom_sf"/>
</dbReference>
<evidence type="ECO:0000313" key="6">
    <source>
        <dbReference type="Proteomes" id="UP000019364"/>
    </source>
</evidence>
<keyword evidence="5" id="KW-0378">Hydrolase</keyword>
<dbReference type="InterPro" id="IPR044528">
    <property type="entry name" value="POD-like_MBL-fold"/>
</dbReference>
<dbReference type="GO" id="GO:0016787">
    <property type="term" value="F:hydrolase activity"/>
    <property type="evidence" value="ECO:0007669"/>
    <property type="project" value="UniProtKB-KW"/>
</dbReference>